<dbReference type="Proteomes" id="UP000603602">
    <property type="component" value="Unassembled WGS sequence"/>
</dbReference>
<gene>
    <name evidence="4" type="ORF">IFO67_07990</name>
</gene>
<organism evidence="4 5">
    <name type="scientific">Thauera sedimentorum</name>
    <dbReference type="NCBI Taxonomy" id="2767595"/>
    <lineage>
        <taxon>Bacteria</taxon>
        <taxon>Pseudomonadati</taxon>
        <taxon>Pseudomonadota</taxon>
        <taxon>Betaproteobacteria</taxon>
        <taxon>Rhodocyclales</taxon>
        <taxon>Zoogloeaceae</taxon>
        <taxon>Thauera</taxon>
    </lineage>
</organism>
<dbReference type="InterPro" id="IPR001789">
    <property type="entry name" value="Sig_transdc_resp-reg_receiver"/>
</dbReference>
<feature type="domain" description="Response regulatory" evidence="3">
    <location>
        <begin position="17"/>
        <end position="132"/>
    </location>
</feature>
<evidence type="ECO:0000259" key="3">
    <source>
        <dbReference type="PROSITE" id="PS50110"/>
    </source>
</evidence>
<dbReference type="InterPro" id="IPR011006">
    <property type="entry name" value="CheY-like_superfamily"/>
</dbReference>
<dbReference type="EMBL" id="JACYTO010000001">
    <property type="protein sequence ID" value="MBD8502821.1"/>
    <property type="molecule type" value="Genomic_DNA"/>
</dbReference>
<dbReference type="SMART" id="SM00448">
    <property type="entry name" value="REC"/>
    <property type="match status" value="1"/>
</dbReference>
<dbReference type="SUPFAM" id="SSF52172">
    <property type="entry name" value="CheY-like"/>
    <property type="match status" value="1"/>
</dbReference>
<dbReference type="InterPro" id="IPR050595">
    <property type="entry name" value="Bact_response_regulator"/>
</dbReference>
<comment type="caution">
    <text evidence="4">The sequence shown here is derived from an EMBL/GenBank/DDBJ whole genome shotgun (WGS) entry which is preliminary data.</text>
</comment>
<dbReference type="PANTHER" id="PTHR44591:SF19">
    <property type="entry name" value="TWO-COMPONENT RESPONSE REGULATOR-RELATED"/>
    <property type="match status" value="1"/>
</dbReference>
<dbReference type="RefSeq" id="WP_187717573.1">
    <property type="nucleotide sequence ID" value="NZ_JACTAH010000001.1"/>
</dbReference>
<keyword evidence="5" id="KW-1185">Reference proteome</keyword>
<dbReference type="PROSITE" id="PS50110">
    <property type="entry name" value="RESPONSE_REGULATORY"/>
    <property type="match status" value="1"/>
</dbReference>
<evidence type="ECO:0000313" key="4">
    <source>
        <dbReference type="EMBL" id="MBD8502821.1"/>
    </source>
</evidence>
<dbReference type="CDD" id="cd17569">
    <property type="entry name" value="REC_HupR-like"/>
    <property type="match status" value="1"/>
</dbReference>
<proteinExistence type="predicted"/>
<keyword evidence="1 2" id="KW-0597">Phosphoprotein</keyword>
<evidence type="ECO:0000256" key="2">
    <source>
        <dbReference type="PROSITE-ProRule" id="PRU00169"/>
    </source>
</evidence>
<evidence type="ECO:0000313" key="5">
    <source>
        <dbReference type="Proteomes" id="UP000603602"/>
    </source>
</evidence>
<dbReference type="Gene3D" id="3.40.50.2300">
    <property type="match status" value="1"/>
</dbReference>
<accession>A0ABR9BC68</accession>
<feature type="modified residue" description="4-aspartylphosphate" evidence="2">
    <location>
        <position position="66"/>
    </location>
</feature>
<name>A0ABR9BC68_9RHOO</name>
<sequence>MSEAGQTEATPGPLSGTLLLVDDEANILAALRRLLRRDGYTLITAASGEEGLQQLDAHPVDVILSDQRMPGMSGVEFLREARARRPETVRLVLSGYTELQSITDAINEGAIFKFLTKPWDDEQLRANIAEAVQYKRLADDNRRLSVQLGDANRRLEHLLAEQQAQIVRDRRAMGVLHEVLQLLPWPLLGVDDFGMVVAANGAAAELLGVSGTTLGSDLGRALPPALAARLAGMGEGELSAGIGGATYRITCRVLGADSQASGRLFIFEREVGQ</sequence>
<evidence type="ECO:0000256" key="1">
    <source>
        <dbReference type="ARBA" id="ARBA00022553"/>
    </source>
</evidence>
<dbReference type="PANTHER" id="PTHR44591">
    <property type="entry name" value="STRESS RESPONSE REGULATOR PROTEIN 1"/>
    <property type="match status" value="1"/>
</dbReference>
<dbReference type="Pfam" id="PF00072">
    <property type="entry name" value="Response_reg"/>
    <property type="match status" value="1"/>
</dbReference>
<reference evidence="5" key="1">
    <citation type="submission" date="2023-07" db="EMBL/GenBank/DDBJ databases">
        <title>Thauera sp. CAU 1555 isolated from sand of Yaerae Beach.</title>
        <authorList>
            <person name="Kim W."/>
        </authorList>
    </citation>
    <scope>NUCLEOTIDE SEQUENCE [LARGE SCALE GENOMIC DNA]</scope>
    <source>
        <strain evidence="5">CAU 1555</strain>
    </source>
</reference>
<protein>
    <submittedName>
        <fullName evidence="4">Response regulator</fullName>
    </submittedName>
</protein>